<keyword evidence="1" id="KW-0472">Membrane</keyword>
<gene>
    <name evidence="2" type="ORF">HK18_11090</name>
</gene>
<evidence type="ECO:0000256" key="1">
    <source>
        <dbReference type="SAM" id="Phobius"/>
    </source>
</evidence>
<evidence type="ECO:0008006" key="4">
    <source>
        <dbReference type="Google" id="ProtNLM"/>
    </source>
</evidence>
<evidence type="ECO:0000313" key="3">
    <source>
        <dbReference type="Proteomes" id="UP000194946"/>
    </source>
</evidence>
<evidence type="ECO:0000313" key="2">
    <source>
        <dbReference type="EMBL" id="OUI78079.1"/>
    </source>
</evidence>
<dbReference type="Pfam" id="PF11159">
    <property type="entry name" value="DUF2939"/>
    <property type="match status" value="1"/>
</dbReference>
<feature type="transmembrane region" description="Helical" evidence="1">
    <location>
        <begin position="12"/>
        <end position="33"/>
    </location>
</feature>
<dbReference type="AlphaFoldDB" id="A0A251ZTT7"/>
<dbReference type="RefSeq" id="WP_086632495.1">
    <property type="nucleotide sequence ID" value="NZ_JOPB01000008.1"/>
</dbReference>
<dbReference type="InterPro" id="IPR021330">
    <property type="entry name" value="DUF2939"/>
</dbReference>
<name>A0A251ZTT7_9PROT</name>
<proteinExistence type="predicted"/>
<dbReference type="EMBL" id="JOPB01000008">
    <property type="protein sequence ID" value="OUI78079.1"/>
    <property type="molecule type" value="Genomic_DNA"/>
</dbReference>
<dbReference type="Proteomes" id="UP000194946">
    <property type="component" value="Unassembled WGS sequence"/>
</dbReference>
<comment type="caution">
    <text evidence="2">The sequence shown here is derived from an EMBL/GenBank/DDBJ whole genome shotgun (WGS) entry which is preliminary data.</text>
</comment>
<sequence>MRFLFSKKWNFFFIFAFLGGFYMTYPYMTLWSISKAMQTHDTKQLLTYLDWQAIKTNLQTDLAHSIQSTPTTNDELPDFGNSFATTAISNAVDLHVTPENLTRFINQIKEDSSQQHLSIMAALLQSFMDTHIHFMSPTYLKANIIIPGEQKDPIQMTMQLQHWRWKVTSFKFSEQRTFQFFQQSNL</sequence>
<protein>
    <recommendedName>
        <fullName evidence="4">DUF2939 domain-containing protein</fullName>
    </recommendedName>
</protein>
<organism evidence="2 3">
    <name type="scientific">Commensalibacter intestini</name>
    <dbReference type="NCBI Taxonomy" id="479936"/>
    <lineage>
        <taxon>Bacteria</taxon>
        <taxon>Pseudomonadati</taxon>
        <taxon>Pseudomonadota</taxon>
        <taxon>Alphaproteobacteria</taxon>
        <taxon>Acetobacterales</taxon>
        <taxon>Acetobacteraceae</taxon>
    </lineage>
</organism>
<reference evidence="3" key="1">
    <citation type="submission" date="2014-06" db="EMBL/GenBank/DDBJ databases">
        <authorList>
            <person name="Winans N.J."/>
            <person name="Newell P.D."/>
            <person name="Douglas A.E."/>
        </authorList>
    </citation>
    <scope>NUCLEOTIDE SEQUENCE [LARGE SCALE GENOMIC DNA]</scope>
    <source>
        <strain evidence="3">DmL_052</strain>
    </source>
</reference>
<accession>A0A251ZTT7</accession>
<keyword evidence="1" id="KW-1133">Transmembrane helix</keyword>
<keyword evidence="1" id="KW-0812">Transmembrane</keyword>
<keyword evidence="3" id="KW-1185">Reference proteome</keyword>